<evidence type="ECO:0000313" key="7">
    <source>
        <dbReference type="Ensembl" id="ENSAOWP00000006515.1"/>
    </source>
</evidence>
<dbReference type="GO" id="GO:0004252">
    <property type="term" value="F:serine-type endopeptidase activity"/>
    <property type="evidence" value="ECO:0007669"/>
    <property type="project" value="TreeGrafter"/>
</dbReference>
<dbReference type="SMART" id="SM00202">
    <property type="entry name" value="SR"/>
    <property type="match status" value="2"/>
</dbReference>
<dbReference type="Pfam" id="PF00530">
    <property type="entry name" value="SRCR"/>
    <property type="match status" value="2"/>
</dbReference>
<evidence type="ECO:0000256" key="4">
    <source>
        <dbReference type="ARBA" id="ARBA00023180"/>
    </source>
</evidence>
<dbReference type="Gene3D" id="3.10.250.10">
    <property type="entry name" value="SRCR-like domain"/>
    <property type="match status" value="2"/>
</dbReference>
<feature type="disulfide bond" evidence="5">
    <location>
        <begin position="112"/>
        <end position="173"/>
    </location>
</feature>
<feature type="disulfide bond" evidence="5">
    <location>
        <begin position="143"/>
        <end position="153"/>
    </location>
</feature>
<keyword evidence="2" id="KW-0677">Repeat</keyword>
<dbReference type="InterPro" id="IPR001190">
    <property type="entry name" value="SRCR"/>
</dbReference>
<evidence type="ECO:0000313" key="8">
    <source>
        <dbReference type="Proteomes" id="UP000694424"/>
    </source>
</evidence>
<proteinExistence type="predicted"/>
<dbReference type="AlphaFoldDB" id="A0A8B9P3K5"/>
<feature type="domain" description="SRCR" evidence="6">
    <location>
        <begin position="251"/>
        <end position="285"/>
    </location>
</feature>
<sequence length="438" mass="47478">MHPGVPCNRPKGAPRDALQLPQGAHPGVHCNHPNVCTHGCLATIWTCAPWGACSCPMGAPVPECCAIPPEPFTVRLAGGPSRCVGRVEVRHEGRWGTVCDDDWELLDAAVVCRELGCGTALSAPSGAWFGEGSGPIWLNGLRCRGTEERLELCRHRGWRKHVCTHEEDASAVCSGGQHREGTVSVLRLWEHSPHSTVPGPQQCPCPSLWSRVPPSSPSPESKVSAQRWVARGPERLREGLVRMQKSRDPLQVECMGQETALAQCILQPGHGQSCPPDQLAGVECHGEHAWGLCGRIFPSGSIQFLGSTPAIYTEPFRLRLVSGPGQCAGRLEVWHNRRWGTVCDDGWTTVNSDVVCRELGCGVAQPVPRLPVDWPRFVSYGCGIHFRYDDCGWAVCCDIARAACCGWAVCYDTARAVRCGWAACCDIARAVCCGWVGL</sequence>
<dbReference type="GO" id="GO:0005886">
    <property type="term" value="C:plasma membrane"/>
    <property type="evidence" value="ECO:0007669"/>
    <property type="project" value="TreeGrafter"/>
</dbReference>
<dbReference type="PANTHER" id="PTHR48071:SF24">
    <property type="entry name" value="DELETED IN MALIGNANT BRAIN TUMORS 1 PROTEIN-LIKE"/>
    <property type="match status" value="1"/>
</dbReference>
<feature type="domain" description="SRCR" evidence="6">
    <location>
        <begin position="74"/>
        <end position="174"/>
    </location>
</feature>
<organism evidence="7 8">
    <name type="scientific">Apteryx owenii</name>
    <name type="common">Little spotted kiwi</name>
    <dbReference type="NCBI Taxonomy" id="8824"/>
    <lineage>
        <taxon>Eukaryota</taxon>
        <taxon>Metazoa</taxon>
        <taxon>Chordata</taxon>
        <taxon>Craniata</taxon>
        <taxon>Vertebrata</taxon>
        <taxon>Euteleostomi</taxon>
        <taxon>Archelosauria</taxon>
        <taxon>Archosauria</taxon>
        <taxon>Dinosauria</taxon>
        <taxon>Saurischia</taxon>
        <taxon>Theropoda</taxon>
        <taxon>Coelurosauria</taxon>
        <taxon>Aves</taxon>
        <taxon>Palaeognathae</taxon>
        <taxon>Apterygiformes</taxon>
        <taxon>Apterygidae</taxon>
        <taxon>Apteryx</taxon>
    </lineage>
</organism>
<feature type="disulfide bond" evidence="5">
    <location>
        <begin position="99"/>
        <end position="163"/>
    </location>
</feature>
<accession>A0A8B9P3K5</accession>
<dbReference type="FunFam" id="3.10.250.10:FF:000006">
    <property type="entry name" value="neurotrypsin isoform X2"/>
    <property type="match status" value="1"/>
</dbReference>
<feature type="disulfide bond" evidence="5">
    <location>
        <begin position="254"/>
        <end position="264"/>
    </location>
</feature>
<protein>
    <recommendedName>
        <fullName evidence="6">SRCR domain-containing protein</fullName>
    </recommendedName>
</protein>
<reference evidence="7" key="1">
    <citation type="submission" date="2025-08" db="UniProtKB">
        <authorList>
            <consortium name="Ensembl"/>
        </authorList>
    </citation>
    <scope>IDENTIFICATION</scope>
</reference>
<dbReference type="Proteomes" id="UP000694424">
    <property type="component" value="Unplaced"/>
</dbReference>
<dbReference type="PANTHER" id="PTHR48071">
    <property type="entry name" value="SRCR DOMAIN-CONTAINING PROTEIN"/>
    <property type="match status" value="1"/>
</dbReference>
<keyword evidence="8" id="KW-1185">Reference proteome</keyword>
<dbReference type="PRINTS" id="PR00258">
    <property type="entry name" value="SPERACTRCPTR"/>
</dbReference>
<dbReference type="Ensembl" id="ENSAOWT00000007364.1">
    <property type="protein sequence ID" value="ENSAOWP00000006515.1"/>
    <property type="gene ID" value="ENSAOWG00000004471.1"/>
</dbReference>
<dbReference type="PROSITE" id="PS50287">
    <property type="entry name" value="SRCR_2"/>
    <property type="match status" value="3"/>
</dbReference>
<dbReference type="PROSITE" id="PS00420">
    <property type="entry name" value="SRCR_1"/>
    <property type="match status" value="2"/>
</dbReference>
<keyword evidence="3 5" id="KW-1015">Disulfide bond</keyword>
<evidence type="ECO:0000256" key="2">
    <source>
        <dbReference type="ARBA" id="ARBA00022737"/>
    </source>
</evidence>
<feature type="domain" description="SRCR" evidence="6">
    <location>
        <begin position="318"/>
        <end position="420"/>
    </location>
</feature>
<evidence type="ECO:0000256" key="3">
    <source>
        <dbReference type="ARBA" id="ARBA00023157"/>
    </source>
</evidence>
<dbReference type="SUPFAM" id="SSF56487">
    <property type="entry name" value="SRCR-like"/>
    <property type="match status" value="3"/>
</dbReference>
<evidence type="ECO:0000256" key="5">
    <source>
        <dbReference type="PROSITE-ProRule" id="PRU00196"/>
    </source>
</evidence>
<comment type="caution">
    <text evidence="5">Lacks conserved residue(s) required for the propagation of feature annotation.</text>
</comment>
<evidence type="ECO:0000256" key="1">
    <source>
        <dbReference type="ARBA" id="ARBA00022729"/>
    </source>
</evidence>
<dbReference type="InterPro" id="IPR036772">
    <property type="entry name" value="SRCR-like_dom_sf"/>
</dbReference>
<dbReference type="GO" id="GO:0005615">
    <property type="term" value="C:extracellular space"/>
    <property type="evidence" value="ECO:0007669"/>
    <property type="project" value="TreeGrafter"/>
</dbReference>
<evidence type="ECO:0000259" key="6">
    <source>
        <dbReference type="PROSITE" id="PS50287"/>
    </source>
</evidence>
<dbReference type="GO" id="GO:0031638">
    <property type="term" value="P:zymogen activation"/>
    <property type="evidence" value="ECO:0007669"/>
    <property type="project" value="TreeGrafter"/>
</dbReference>
<reference evidence="7" key="2">
    <citation type="submission" date="2025-09" db="UniProtKB">
        <authorList>
            <consortium name="Ensembl"/>
        </authorList>
    </citation>
    <scope>IDENTIFICATION</scope>
</reference>
<name>A0A8B9P3K5_APTOW</name>
<keyword evidence="1" id="KW-0732">Signal</keyword>
<keyword evidence="4" id="KW-0325">Glycoprotein</keyword>